<dbReference type="Proteomes" id="UP000053144">
    <property type="component" value="Unassembled WGS sequence"/>
</dbReference>
<dbReference type="Gramene" id="KOM25294">
    <property type="protein sequence ID" value="KOM25294"/>
    <property type="gene ID" value="LR48_Vigan86s001300"/>
</dbReference>
<proteinExistence type="predicted"/>
<evidence type="ECO:0000313" key="1">
    <source>
        <dbReference type="EMBL" id="KOM25294.1"/>
    </source>
</evidence>
<gene>
    <name evidence="1" type="ORF">LR48_Vigan86s001300</name>
</gene>
<evidence type="ECO:0000313" key="2">
    <source>
        <dbReference type="Proteomes" id="UP000053144"/>
    </source>
</evidence>
<dbReference type="AlphaFoldDB" id="A0A0L9T5B2"/>
<accession>A0A0L9T5B2</accession>
<protein>
    <submittedName>
        <fullName evidence="1">Uncharacterized protein</fullName>
    </submittedName>
</protein>
<organism evidence="1 2">
    <name type="scientific">Phaseolus angularis</name>
    <name type="common">Azuki bean</name>
    <name type="synonym">Vigna angularis</name>
    <dbReference type="NCBI Taxonomy" id="3914"/>
    <lineage>
        <taxon>Eukaryota</taxon>
        <taxon>Viridiplantae</taxon>
        <taxon>Streptophyta</taxon>
        <taxon>Embryophyta</taxon>
        <taxon>Tracheophyta</taxon>
        <taxon>Spermatophyta</taxon>
        <taxon>Magnoliopsida</taxon>
        <taxon>eudicotyledons</taxon>
        <taxon>Gunneridae</taxon>
        <taxon>Pentapetalae</taxon>
        <taxon>rosids</taxon>
        <taxon>fabids</taxon>
        <taxon>Fabales</taxon>
        <taxon>Fabaceae</taxon>
        <taxon>Papilionoideae</taxon>
        <taxon>50 kb inversion clade</taxon>
        <taxon>NPAAA clade</taxon>
        <taxon>indigoferoid/millettioid clade</taxon>
        <taxon>Phaseoleae</taxon>
        <taxon>Vigna</taxon>
    </lineage>
</organism>
<name>A0A0L9T5B2_PHAAN</name>
<dbReference type="EMBL" id="KQ258262">
    <property type="protein sequence ID" value="KOM25294.1"/>
    <property type="molecule type" value="Genomic_DNA"/>
</dbReference>
<sequence length="140" mass="15877">MFEPINRFILSFPSFLGFVHHFRVFYSSLTFCSCSSSSFYPFSAASSFWRKLRGGPVRVRASSIDLSSGVRPSPGLVQSVVTSHMCWRRRTSSPSLFCNSPFPSPITFQNRRNVLGDVNVILIRTESGMELIKWKLLSEN</sequence>
<dbReference type="PROSITE" id="PS51257">
    <property type="entry name" value="PROKAR_LIPOPROTEIN"/>
    <property type="match status" value="1"/>
</dbReference>
<reference evidence="2" key="1">
    <citation type="journal article" date="2015" name="Proc. Natl. Acad. Sci. U.S.A.">
        <title>Genome sequencing of adzuki bean (Vigna angularis) provides insight into high starch and low fat accumulation and domestication.</title>
        <authorList>
            <person name="Yang K."/>
            <person name="Tian Z."/>
            <person name="Chen C."/>
            <person name="Luo L."/>
            <person name="Zhao B."/>
            <person name="Wang Z."/>
            <person name="Yu L."/>
            <person name="Li Y."/>
            <person name="Sun Y."/>
            <person name="Li W."/>
            <person name="Chen Y."/>
            <person name="Li Y."/>
            <person name="Zhang Y."/>
            <person name="Ai D."/>
            <person name="Zhao J."/>
            <person name="Shang C."/>
            <person name="Ma Y."/>
            <person name="Wu B."/>
            <person name="Wang M."/>
            <person name="Gao L."/>
            <person name="Sun D."/>
            <person name="Zhang P."/>
            <person name="Guo F."/>
            <person name="Wang W."/>
            <person name="Li Y."/>
            <person name="Wang J."/>
            <person name="Varshney R.K."/>
            <person name="Wang J."/>
            <person name="Ling H.Q."/>
            <person name="Wan P."/>
        </authorList>
    </citation>
    <scope>NUCLEOTIDE SEQUENCE</scope>
    <source>
        <strain evidence="2">cv. Jingnong 6</strain>
    </source>
</reference>